<reference evidence="1 2" key="1">
    <citation type="submission" date="2018-11" db="EMBL/GenBank/DDBJ databases">
        <authorList>
            <consortium name="Pathogen Informatics"/>
        </authorList>
    </citation>
    <scope>NUCLEOTIDE SEQUENCE [LARGE SCALE GENOMIC DNA]</scope>
    <source>
        <strain>Denwood</strain>
        <strain evidence="2">Zambia</strain>
    </source>
</reference>
<organism evidence="1 2">
    <name type="scientific">Schistosoma mattheei</name>
    <dbReference type="NCBI Taxonomy" id="31246"/>
    <lineage>
        <taxon>Eukaryota</taxon>
        <taxon>Metazoa</taxon>
        <taxon>Spiralia</taxon>
        <taxon>Lophotrochozoa</taxon>
        <taxon>Platyhelminthes</taxon>
        <taxon>Trematoda</taxon>
        <taxon>Digenea</taxon>
        <taxon>Strigeidida</taxon>
        <taxon>Schistosomatoidea</taxon>
        <taxon>Schistosomatidae</taxon>
        <taxon>Schistosoma</taxon>
    </lineage>
</organism>
<evidence type="ECO:0000313" key="2">
    <source>
        <dbReference type="Proteomes" id="UP000269396"/>
    </source>
</evidence>
<sequence>MSEYWIQPMYLTPQEQTERELAEINAEFDILNADFQNAREQISQQEETIKRREQEFARVHRELGTIRDANEESLENLRRRHQTTVNDLNLEINVLQKAKSKAEKERSEMARQLENAFIEVE</sequence>
<dbReference type="EMBL" id="UZAL01041850">
    <property type="protein sequence ID" value="VDP79157.1"/>
    <property type="molecule type" value="Genomic_DNA"/>
</dbReference>
<proteinExistence type="predicted"/>
<dbReference type="Proteomes" id="UP000269396">
    <property type="component" value="Unassembled WGS sequence"/>
</dbReference>
<keyword evidence="2" id="KW-1185">Reference proteome</keyword>
<feature type="non-terminal residue" evidence="1">
    <location>
        <position position="121"/>
    </location>
</feature>
<evidence type="ECO:0000313" key="1">
    <source>
        <dbReference type="EMBL" id="VDP79157.1"/>
    </source>
</evidence>
<dbReference type="AlphaFoldDB" id="A0A183PXW1"/>
<protein>
    <submittedName>
        <fullName evidence="1">Uncharacterized protein</fullName>
    </submittedName>
</protein>
<gene>
    <name evidence="1" type="ORF">SMTD_LOCUS19198</name>
</gene>
<name>A0A183PXW1_9TREM</name>
<dbReference type="STRING" id="31246.A0A183PXW1"/>
<accession>A0A183PXW1</accession>